<dbReference type="Proteomes" id="UP000807769">
    <property type="component" value="Unassembled WGS sequence"/>
</dbReference>
<evidence type="ECO:0000313" key="1">
    <source>
        <dbReference type="EMBL" id="KAG1796594.1"/>
    </source>
</evidence>
<evidence type="ECO:0000313" key="2">
    <source>
        <dbReference type="Proteomes" id="UP000807769"/>
    </source>
</evidence>
<sequence length="103" mass="11498">AHAIFTFNKREGANHAIKFGLLVDSKKVYGRKLIQEPTRCLKCHSFDSAHVAANCPQEQDTCGTCSGLHRTATCKVTDQNCYWCKNCNVEGHVAWNQECPTVI</sequence>
<accession>A0A9P7DJW9</accession>
<dbReference type="AlphaFoldDB" id="A0A9P7DJW9"/>
<gene>
    <name evidence="1" type="ORF">BJ212DRAFT_1235519</name>
</gene>
<name>A0A9P7DJW9_9AGAM</name>
<proteinExistence type="predicted"/>
<protein>
    <submittedName>
        <fullName evidence="1">Uncharacterized protein</fullName>
    </submittedName>
</protein>
<keyword evidence="2" id="KW-1185">Reference proteome</keyword>
<dbReference type="RefSeq" id="XP_041185384.1">
    <property type="nucleotide sequence ID" value="XM_041329530.1"/>
</dbReference>
<dbReference type="EMBL" id="JABBWG010000246">
    <property type="protein sequence ID" value="KAG1796594.1"/>
    <property type="molecule type" value="Genomic_DNA"/>
</dbReference>
<reference evidence="1" key="1">
    <citation type="journal article" date="2020" name="New Phytol.">
        <title>Comparative genomics reveals dynamic genome evolution in host specialist ectomycorrhizal fungi.</title>
        <authorList>
            <person name="Lofgren L.A."/>
            <person name="Nguyen N.H."/>
            <person name="Vilgalys R."/>
            <person name="Ruytinx J."/>
            <person name="Liao H.L."/>
            <person name="Branco S."/>
            <person name="Kuo A."/>
            <person name="LaButti K."/>
            <person name="Lipzen A."/>
            <person name="Andreopoulos W."/>
            <person name="Pangilinan J."/>
            <person name="Riley R."/>
            <person name="Hundley H."/>
            <person name="Na H."/>
            <person name="Barry K."/>
            <person name="Grigoriev I.V."/>
            <person name="Stajich J.E."/>
            <person name="Kennedy P.G."/>
        </authorList>
    </citation>
    <scope>NUCLEOTIDE SEQUENCE</scope>
    <source>
        <strain evidence="1">MN1</strain>
    </source>
</reference>
<feature type="non-terminal residue" evidence="1">
    <location>
        <position position="103"/>
    </location>
</feature>
<dbReference type="OrthoDB" id="2800503at2759"/>
<dbReference type="GeneID" id="64623547"/>
<organism evidence="1 2">
    <name type="scientific">Suillus subaureus</name>
    <dbReference type="NCBI Taxonomy" id="48587"/>
    <lineage>
        <taxon>Eukaryota</taxon>
        <taxon>Fungi</taxon>
        <taxon>Dikarya</taxon>
        <taxon>Basidiomycota</taxon>
        <taxon>Agaricomycotina</taxon>
        <taxon>Agaricomycetes</taxon>
        <taxon>Agaricomycetidae</taxon>
        <taxon>Boletales</taxon>
        <taxon>Suillineae</taxon>
        <taxon>Suillaceae</taxon>
        <taxon>Suillus</taxon>
    </lineage>
</organism>
<feature type="non-terminal residue" evidence="1">
    <location>
        <position position="1"/>
    </location>
</feature>
<comment type="caution">
    <text evidence="1">The sequence shown here is derived from an EMBL/GenBank/DDBJ whole genome shotgun (WGS) entry which is preliminary data.</text>
</comment>